<dbReference type="Gene3D" id="3.10.450.50">
    <property type="match status" value="1"/>
</dbReference>
<dbReference type="OrthoDB" id="9781757at2"/>
<keyword evidence="3" id="KW-1185">Reference proteome</keyword>
<evidence type="ECO:0000259" key="1">
    <source>
        <dbReference type="Pfam" id="PF07858"/>
    </source>
</evidence>
<name>A0A2S5TKG8_9GAMM</name>
<dbReference type="SUPFAM" id="SSF54427">
    <property type="entry name" value="NTF2-like"/>
    <property type="match status" value="1"/>
</dbReference>
<dbReference type="EMBL" id="PSNW01000001">
    <property type="protein sequence ID" value="PPE75432.1"/>
    <property type="molecule type" value="Genomic_DNA"/>
</dbReference>
<proteinExistence type="predicted"/>
<dbReference type="AlphaFoldDB" id="A0A2S5TKG8"/>
<evidence type="ECO:0000313" key="3">
    <source>
        <dbReference type="Proteomes" id="UP000238220"/>
    </source>
</evidence>
<gene>
    <name evidence="2" type="ORF">C3942_00625</name>
</gene>
<feature type="domain" description="Limonene-1,2-epoxide hydrolase" evidence="1">
    <location>
        <begin position="18"/>
        <end position="134"/>
    </location>
</feature>
<reference evidence="2 3" key="1">
    <citation type="submission" date="2018-02" db="EMBL/GenBank/DDBJ databases">
        <title>Genome sequencing of Solimonas sp. HR-BB.</title>
        <authorList>
            <person name="Lee Y."/>
            <person name="Jeon C.O."/>
        </authorList>
    </citation>
    <scope>NUCLEOTIDE SEQUENCE [LARGE SCALE GENOMIC DNA]</scope>
    <source>
        <strain evidence="2 3">HR-BB</strain>
    </source>
</reference>
<protein>
    <recommendedName>
        <fullName evidence="1">Limonene-1,2-epoxide hydrolase domain-containing protein</fullName>
    </recommendedName>
</protein>
<comment type="caution">
    <text evidence="2">The sequence shown here is derived from an EMBL/GenBank/DDBJ whole genome shotgun (WGS) entry which is preliminary data.</text>
</comment>
<dbReference type="Proteomes" id="UP000238220">
    <property type="component" value="Unassembled WGS sequence"/>
</dbReference>
<accession>A0A2S5TKG8</accession>
<dbReference type="InterPro" id="IPR032710">
    <property type="entry name" value="NTF2-like_dom_sf"/>
</dbReference>
<dbReference type="InterPro" id="IPR013100">
    <property type="entry name" value="LEH"/>
</dbReference>
<dbReference type="Pfam" id="PF07858">
    <property type="entry name" value="LEH"/>
    <property type="match status" value="1"/>
</dbReference>
<organism evidence="2 3">
    <name type="scientific">Solimonas fluminis</name>
    <dbReference type="NCBI Taxonomy" id="2086571"/>
    <lineage>
        <taxon>Bacteria</taxon>
        <taxon>Pseudomonadati</taxon>
        <taxon>Pseudomonadota</taxon>
        <taxon>Gammaproteobacteria</taxon>
        <taxon>Nevskiales</taxon>
        <taxon>Nevskiaceae</taxon>
        <taxon>Solimonas</taxon>
    </lineage>
</organism>
<evidence type="ECO:0000313" key="2">
    <source>
        <dbReference type="EMBL" id="PPE75432.1"/>
    </source>
</evidence>
<dbReference type="RefSeq" id="WP_104228398.1">
    <property type="nucleotide sequence ID" value="NZ_PSNW01000001.1"/>
</dbReference>
<sequence length="150" mass="16423">MATTRKSKVESIAKPDAIVTRFLHAIAGRDYATMAALLDPDLVYTNVSLPTIRGGGRVARLFEQGLSRGGGFGVKIHSIAVNGDTVLTERTDLLKVGPFQMCFWVCGTFRVQDGRIVLWRDYFDWMDIGRASLRGLAGIALPGLRAKLPD</sequence>